<dbReference type="Proteomes" id="UP000037904">
    <property type="component" value="Unassembled WGS sequence"/>
</dbReference>
<evidence type="ECO:0008006" key="4">
    <source>
        <dbReference type="Google" id="ProtNLM"/>
    </source>
</evidence>
<protein>
    <recommendedName>
        <fullName evidence="4">HNH nuclease domain-containing protein</fullName>
    </recommendedName>
</protein>
<proteinExistence type="predicted"/>
<name>A0A0M9EP10_FUSLA</name>
<accession>A0A0M9EP10</accession>
<evidence type="ECO:0000256" key="1">
    <source>
        <dbReference type="SAM" id="MobiDB-lite"/>
    </source>
</evidence>
<sequence length="324" mass="35844">MDNRPRLYSLVDNLFDGDLPKNQPELVAAAEKLLAATPAYEKSASDLNNLQFRYTCAMKIQTKIRTTADTFKDFKLQAIHLSTLLQVPKESLEHGGCLDHQKTGLKLYYMMENVAILASHYLLKFREDRSESDIPKPTNVSKLVPVPDTSNTPKGGYPTSSGIPQKRKNPLREKATRASYEEVSNQEEEPVHIAGGKGEFDDDYVGPTATRDNNQKNTCRKRDGFHCIFMGTSLGEVAHIIPFSWNKNEANIGTTGRALQASEAFFSDTTCTELTQLLLVKADPEVPIELGIWSTSTNASTHIGPVHTGGSSVWAFSPKGLRVE</sequence>
<gene>
    <name evidence="2" type="ORF">FLAG1_10244</name>
</gene>
<evidence type="ECO:0000313" key="2">
    <source>
        <dbReference type="EMBL" id="KPA36958.1"/>
    </source>
</evidence>
<feature type="compositionally biased region" description="Polar residues" evidence="1">
    <location>
        <begin position="148"/>
        <end position="163"/>
    </location>
</feature>
<organism evidence="2 3">
    <name type="scientific">Fusarium langsethiae</name>
    <dbReference type="NCBI Taxonomy" id="179993"/>
    <lineage>
        <taxon>Eukaryota</taxon>
        <taxon>Fungi</taxon>
        <taxon>Dikarya</taxon>
        <taxon>Ascomycota</taxon>
        <taxon>Pezizomycotina</taxon>
        <taxon>Sordariomycetes</taxon>
        <taxon>Hypocreomycetidae</taxon>
        <taxon>Hypocreales</taxon>
        <taxon>Nectriaceae</taxon>
        <taxon>Fusarium</taxon>
    </lineage>
</organism>
<comment type="caution">
    <text evidence="2">The sequence shown here is derived from an EMBL/GenBank/DDBJ whole genome shotgun (WGS) entry which is preliminary data.</text>
</comment>
<feature type="region of interest" description="Disordered" evidence="1">
    <location>
        <begin position="130"/>
        <end position="202"/>
    </location>
</feature>
<evidence type="ECO:0000313" key="3">
    <source>
        <dbReference type="Proteomes" id="UP000037904"/>
    </source>
</evidence>
<feature type="compositionally biased region" description="Basic and acidic residues" evidence="1">
    <location>
        <begin position="170"/>
        <end position="180"/>
    </location>
</feature>
<reference evidence="2 3" key="1">
    <citation type="submission" date="2015-04" db="EMBL/GenBank/DDBJ databases">
        <title>The draft genome sequence of Fusarium langsethiae, a T-2/HT-2 mycotoxin producer.</title>
        <authorList>
            <person name="Lysoe E."/>
            <person name="Divon H.H."/>
            <person name="Terzi V."/>
            <person name="Orru L."/>
            <person name="Lamontanara A."/>
            <person name="Kolseth A.-K."/>
            <person name="Frandsen R.J."/>
            <person name="Nielsen K."/>
            <person name="Thrane U."/>
        </authorList>
    </citation>
    <scope>NUCLEOTIDE SEQUENCE [LARGE SCALE GENOMIC DNA]</scope>
    <source>
        <strain evidence="2 3">Fl201059</strain>
    </source>
</reference>
<keyword evidence="3" id="KW-1185">Reference proteome</keyword>
<dbReference type="AlphaFoldDB" id="A0A0M9EP10"/>
<dbReference type="EMBL" id="JXCE01000508">
    <property type="protein sequence ID" value="KPA36958.1"/>
    <property type="molecule type" value="Genomic_DNA"/>
</dbReference>